<evidence type="ECO:0000313" key="1">
    <source>
        <dbReference type="EMBL" id="MPM99595.1"/>
    </source>
</evidence>
<protein>
    <submittedName>
        <fullName evidence="1">Uncharacterized protein</fullName>
    </submittedName>
</protein>
<organism evidence="1">
    <name type="scientific">bioreactor metagenome</name>
    <dbReference type="NCBI Taxonomy" id="1076179"/>
    <lineage>
        <taxon>unclassified sequences</taxon>
        <taxon>metagenomes</taxon>
        <taxon>ecological metagenomes</taxon>
    </lineage>
</organism>
<proteinExistence type="predicted"/>
<accession>A0A645EDT7</accession>
<reference evidence="1" key="1">
    <citation type="submission" date="2019-08" db="EMBL/GenBank/DDBJ databases">
        <authorList>
            <person name="Kucharzyk K."/>
            <person name="Murdoch R.W."/>
            <person name="Higgins S."/>
            <person name="Loffler F."/>
        </authorList>
    </citation>
    <scope>NUCLEOTIDE SEQUENCE</scope>
</reference>
<sequence>MAGRVGDVDAVRAVAFHQLRLLHQPFRAVHVRHHQEADRVHAQLAGVADVLLRDVRFGAVGGHTQRGDAQFVRPLQVVHRADARQQQGRHPGLLHQRDHRGQVFLVGMRRKAVVHRAAAQSVAVGDLDQRDARFVQAHGDGLHLFERHQVTLGVHAVTQGHVVNGDALAAKFHVDLLTPARRGCVRG</sequence>
<dbReference type="EMBL" id="VSSQ01045687">
    <property type="protein sequence ID" value="MPM99595.1"/>
    <property type="molecule type" value="Genomic_DNA"/>
</dbReference>
<gene>
    <name evidence="1" type="ORF">SDC9_146787</name>
</gene>
<name>A0A645EDT7_9ZZZZ</name>
<dbReference type="AlphaFoldDB" id="A0A645EDT7"/>
<comment type="caution">
    <text evidence="1">The sequence shown here is derived from an EMBL/GenBank/DDBJ whole genome shotgun (WGS) entry which is preliminary data.</text>
</comment>